<dbReference type="OrthoDB" id="125539at2759"/>
<reference evidence="2" key="1">
    <citation type="submission" date="2014-09" db="EMBL/GenBank/DDBJ databases">
        <authorList>
            <person name="Sharma Rahul"/>
            <person name="Thines Marco"/>
        </authorList>
    </citation>
    <scope>NUCLEOTIDE SEQUENCE [LARGE SCALE GENOMIC DNA]</scope>
</reference>
<accession>A0A0P1A6F1</accession>
<dbReference type="OMA" id="QMWLEGE"/>
<name>A0A0P1A6F1_PLAHL</name>
<sequence>MKRRSGLPPAPIEFYPRRFYLLLIRDQPTCSIYRSKTSEDDFSNIERSFKRRYFPTIPGIQFISLNQQLPSQEMDLGIDHMIAFNSFLTTHLNQMTDDVNHEQKTEKKASNVQYFYLLRRYLWQEIQAIHFICRWRLMYLHVSPHEALAPFEHLSSRFSTLSSNVYGVPDLLESLQGIAKGFEMNLFDQSFSFKQTSNPFDFRFISNRFLVFRGLENEERMFQTEELQSSVQCEPLFSSLKQYHVSLLLTFNKRASDSSKSVQFGVETINISISSVIESVMKFLEIFENSQGLIAIDSSKDFGNIVTATCLGCFLMKHSTFTAKEAHSWLHFCLSRQLSNEYLHFLYQLESQMLIEGERFQQNIRVSRNDFNSSISTDSKHMKIGKIRLGRLALLGTRARDTKRMESILTNCVSSRSFESPNSPTRATTIAQFQRRPVTQGNPGNRRTSRFLEGMNSRVDFALMHKFLHQPPSITCSTSNVPLGVHRKVTQLETSNCL</sequence>
<evidence type="ECO:0000313" key="2">
    <source>
        <dbReference type="Proteomes" id="UP000054928"/>
    </source>
</evidence>
<protein>
    <submittedName>
        <fullName evidence="1">Protein tyrosine phosphatase CDC14</fullName>
    </submittedName>
</protein>
<evidence type="ECO:0000313" key="1">
    <source>
        <dbReference type="EMBL" id="CEG36159.1"/>
    </source>
</evidence>
<proteinExistence type="predicted"/>
<dbReference type="STRING" id="4781.A0A0P1A6F1"/>
<dbReference type="GeneID" id="36395539"/>
<organism evidence="1 2">
    <name type="scientific">Plasmopara halstedii</name>
    <name type="common">Downy mildew of sunflower</name>
    <dbReference type="NCBI Taxonomy" id="4781"/>
    <lineage>
        <taxon>Eukaryota</taxon>
        <taxon>Sar</taxon>
        <taxon>Stramenopiles</taxon>
        <taxon>Oomycota</taxon>
        <taxon>Peronosporomycetes</taxon>
        <taxon>Peronosporales</taxon>
        <taxon>Peronosporaceae</taxon>
        <taxon>Plasmopara</taxon>
    </lineage>
</organism>
<dbReference type="Gene3D" id="3.90.190.10">
    <property type="entry name" value="Protein tyrosine phosphatase superfamily"/>
    <property type="match status" value="1"/>
</dbReference>
<dbReference type="RefSeq" id="XP_024572528.1">
    <property type="nucleotide sequence ID" value="XM_024716723.1"/>
</dbReference>
<dbReference type="Proteomes" id="UP000054928">
    <property type="component" value="Unassembled WGS sequence"/>
</dbReference>
<keyword evidence="2" id="KW-1185">Reference proteome</keyword>
<dbReference type="SUPFAM" id="SSF52799">
    <property type="entry name" value="(Phosphotyrosine protein) phosphatases II"/>
    <property type="match status" value="1"/>
</dbReference>
<dbReference type="InterPro" id="IPR029021">
    <property type="entry name" value="Prot-tyrosine_phosphatase-like"/>
</dbReference>
<dbReference type="AlphaFoldDB" id="A0A0P1A6F1"/>
<dbReference type="EMBL" id="CCYD01000112">
    <property type="protein sequence ID" value="CEG36159.1"/>
    <property type="molecule type" value="Genomic_DNA"/>
</dbReference>